<gene>
    <name evidence="2" type="ORF">G3480_25930</name>
</gene>
<organism evidence="2 3">
    <name type="scientific">Thiorhodococcus mannitoliphagus</name>
    <dbReference type="NCBI Taxonomy" id="329406"/>
    <lineage>
        <taxon>Bacteria</taxon>
        <taxon>Pseudomonadati</taxon>
        <taxon>Pseudomonadota</taxon>
        <taxon>Gammaproteobacteria</taxon>
        <taxon>Chromatiales</taxon>
        <taxon>Chromatiaceae</taxon>
        <taxon>Thiorhodococcus</taxon>
    </lineage>
</organism>
<dbReference type="AlphaFoldDB" id="A0A6P1E2U5"/>
<feature type="domain" description="DUF4277" evidence="1">
    <location>
        <begin position="18"/>
        <end position="124"/>
    </location>
</feature>
<reference evidence="3" key="1">
    <citation type="journal article" date="2020" name="Microbiol. Resour. Announc.">
        <title>Draft Genome Sequences of Thiorhodococcus mannitoliphagus and Thiorhodococcus minor, Purple Sulfur Photosynthetic Bacteria in the Gammaproteobacterial Family Chromatiaceae.</title>
        <authorList>
            <person name="Aviles F.A."/>
            <person name="Meyer T.E."/>
            <person name="Kyndt J.A."/>
        </authorList>
    </citation>
    <scope>NUCLEOTIDE SEQUENCE [LARGE SCALE GENOMIC DNA]</scope>
    <source>
        <strain evidence="3">DSM 18266</strain>
    </source>
</reference>
<dbReference type="Pfam" id="PF14104">
    <property type="entry name" value="DUF4277"/>
    <property type="match status" value="1"/>
</dbReference>
<dbReference type="Proteomes" id="UP000471640">
    <property type="component" value="Unassembled WGS sequence"/>
</dbReference>
<proteinExistence type="predicted"/>
<dbReference type="InterPro" id="IPR047654">
    <property type="entry name" value="IS1634_transpos"/>
</dbReference>
<dbReference type="PANTHER" id="PTHR34614">
    <property type="match status" value="1"/>
</dbReference>
<reference evidence="2 3" key="2">
    <citation type="submission" date="2020-02" db="EMBL/GenBank/DDBJ databases">
        <title>Genome sequences of Thiorhodococcus mannitoliphagus and Thiorhodococcus minor, purple sulfur photosynthetic bacteria in the gammaproteobacterial family, Chromatiaceae.</title>
        <authorList>
            <person name="Aviles F.A."/>
            <person name="Meyer T.E."/>
            <person name="Kyndt J.A."/>
        </authorList>
    </citation>
    <scope>NUCLEOTIDE SEQUENCE [LARGE SCALE GENOMIC DNA]</scope>
    <source>
        <strain evidence="2 3">DSM 18266</strain>
    </source>
</reference>
<keyword evidence="3" id="KW-1185">Reference proteome</keyword>
<sequence length="229" mass="25244">MAVHIETGSMASPRHYSSQVLNHLGLVAGMYDELGLGELIDQVLVQDEDSRNVSLGQAVKAMVLNGLGFTQRALYLTPLFFKDKPVERLLGLGITAEHLNDDVLGRALDRIYAYGPTRLYAQLAARAVQRLGLVCRFGHLDASSFHVDGQYNSALEEEPTGVIHITRGYSRDHRPELNQVVLQLLCERQAGIPLLMEALSGNSSDKTAFRETIRTYIGQLQGDVGLEIL</sequence>
<evidence type="ECO:0000313" key="2">
    <source>
        <dbReference type="EMBL" id="NEX23671.1"/>
    </source>
</evidence>
<dbReference type="EMBL" id="JAAIJR010000269">
    <property type="protein sequence ID" value="NEX23671.1"/>
    <property type="molecule type" value="Genomic_DNA"/>
</dbReference>
<evidence type="ECO:0000313" key="3">
    <source>
        <dbReference type="Proteomes" id="UP000471640"/>
    </source>
</evidence>
<evidence type="ECO:0000259" key="1">
    <source>
        <dbReference type="Pfam" id="PF14104"/>
    </source>
</evidence>
<name>A0A6P1E2U5_9GAMM</name>
<comment type="caution">
    <text evidence="2">The sequence shown here is derived from an EMBL/GenBank/DDBJ whole genome shotgun (WGS) entry which is preliminary data.</text>
</comment>
<accession>A0A6P1E2U5</accession>
<dbReference type="NCBIfam" id="NF033559">
    <property type="entry name" value="transpos_IS1634"/>
    <property type="match status" value="1"/>
</dbReference>
<dbReference type="InterPro" id="IPR025457">
    <property type="entry name" value="DUF4277"/>
</dbReference>
<dbReference type="PANTHER" id="PTHR34614:SF2">
    <property type="entry name" value="TRANSPOSASE IS4-LIKE DOMAIN-CONTAINING PROTEIN"/>
    <property type="match status" value="1"/>
</dbReference>
<protein>
    <submittedName>
        <fullName evidence="2">IS1634 family transposase</fullName>
    </submittedName>
</protein>